<evidence type="ECO:0000313" key="2">
    <source>
        <dbReference type="EMBL" id="KAL0478385.1"/>
    </source>
</evidence>
<comment type="caution">
    <text evidence="2">The sequence shown here is derived from an EMBL/GenBank/DDBJ whole genome shotgun (WGS) entry which is preliminary data.</text>
</comment>
<evidence type="ECO:0000256" key="1">
    <source>
        <dbReference type="SAM" id="MobiDB-lite"/>
    </source>
</evidence>
<feature type="compositionally biased region" description="Low complexity" evidence="1">
    <location>
        <begin position="110"/>
        <end position="124"/>
    </location>
</feature>
<evidence type="ECO:0000313" key="3">
    <source>
        <dbReference type="Proteomes" id="UP001431209"/>
    </source>
</evidence>
<feature type="region of interest" description="Disordered" evidence="1">
    <location>
        <begin position="74"/>
        <end position="124"/>
    </location>
</feature>
<organism evidence="2 3">
    <name type="scientific">Acrasis kona</name>
    <dbReference type="NCBI Taxonomy" id="1008807"/>
    <lineage>
        <taxon>Eukaryota</taxon>
        <taxon>Discoba</taxon>
        <taxon>Heterolobosea</taxon>
        <taxon>Tetramitia</taxon>
        <taxon>Eutetramitia</taxon>
        <taxon>Acrasidae</taxon>
        <taxon>Acrasis</taxon>
    </lineage>
</organism>
<accession>A0AAW2YMJ1</accession>
<dbReference type="Proteomes" id="UP001431209">
    <property type="component" value="Unassembled WGS sequence"/>
</dbReference>
<proteinExistence type="predicted"/>
<dbReference type="AlphaFoldDB" id="A0AAW2YMJ1"/>
<keyword evidence="3" id="KW-1185">Reference proteome</keyword>
<sequence length="124" mass="12991">MNPYGYPSPYGVPQVRMGCPAVPHVCPYNCYPGYAVGLNPMGAPIGVPLMGPPPIGAPPVTMGPGGQIFTDFNRDGIPDQLQGAPPMTMGPGGQIFTDYNRDGIPDQLQPGVMGPQYGGPYPPY</sequence>
<reference evidence="2 3" key="1">
    <citation type="submission" date="2024-03" db="EMBL/GenBank/DDBJ databases">
        <title>The Acrasis kona genome and developmental transcriptomes reveal deep origins of eukaryotic multicellular pathways.</title>
        <authorList>
            <person name="Sheikh S."/>
            <person name="Fu C.-J."/>
            <person name="Brown M.W."/>
            <person name="Baldauf S.L."/>
        </authorList>
    </citation>
    <scope>NUCLEOTIDE SEQUENCE [LARGE SCALE GENOMIC DNA]</scope>
    <source>
        <strain evidence="2 3">ATCC MYA-3509</strain>
    </source>
</reference>
<name>A0AAW2YMJ1_9EUKA</name>
<protein>
    <submittedName>
        <fullName evidence="2">CysG1</fullName>
    </submittedName>
</protein>
<gene>
    <name evidence="2" type="ORF">AKO1_000274</name>
</gene>
<dbReference type="SUPFAM" id="SSF69318">
    <property type="entry name" value="Integrin alpha N-terminal domain"/>
    <property type="match status" value="1"/>
</dbReference>
<dbReference type="InterPro" id="IPR028994">
    <property type="entry name" value="Integrin_alpha_N"/>
</dbReference>
<dbReference type="EMBL" id="JAOPGA020000371">
    <property type="protein sequence ID" value="KAL0478385.1"/>
    <property type="molecule type" value="Genomic_DNA"/>
</dbReference>